<organism evidence="1 2">
    <name type="scientific">Salmonella enterica subsp. enterica serovar Bovismorbificans</name>
    <dbReference type="NCBI Taxonomy" id="58097"/>
    <lineage>
        <taxon>Bacteria</taxon>
        <taxon>Pseudomonadati</taxon>
        <taxon>Pseudomonadota</taxon>
        <taxon>Gammaproteobacteria</taxon>
        <taxon>Enterobacterales</taxon>
        <taxon>Enterobacteriaceae</taxon>
        <taxon>Salmonella</taxon>
    </lineage>
</organism>
<evidence type="ECO:0000313" key="1">
    <source>
        <dbReference type="EMBL" id="CNU27871.1"/>
    </source>
</evidence>
<proteinExistence type="predicted"/>
<evidence type="ECO:0000313" key="2">
    <source>
        <dbReference type="Proteomes" id="UP000042394"/>
    </source>
</evidence>
<dbReference type="AlphaFoldDB" id="A0A655CT48"/>
<name>A0A655CT48_SALET</name>
<gene>
    <name evidence="1" type="ORF">ERS008207_02299</name>
</gene>
<reference evidence="1 2" key="1">
    <citation type="submission" date="2015-03" db="EMBL/GenBank/DDBJ databases">
        <authorList>
            <consortium name="Pathogen Informatics"/>
        </authorList>
    </citation>
    <scope>NUCLEOTIDE SEQUENCE [LARGE SCALE GENOMIC DNA]</scope>
    <source>
        <strain evidence="1 2">D4891</strain>
    </source>
</reference>
<sequence length="37" mass="4152">MDFAIATRFDVECVAIIQKLKQRLQRVVAVCTLSGDI</sequence>
<accession>A0A655CT48</accession>
<protein>
    <submittedName>
        <fullName evidence="1">Uncharacterized protein</fullName>
    </submittedName>
</protein>
<dbReference type="Proteomes" id="UP000042394">
    <property type="component" value="Unassembled WGS sequence"/>
</dbReference>
<dbReference type="EMBL" id="CQPD01000021">
    <property type="protein sequence ID" value="CNU27871.1"/>
    <property type="molecule type" value="Genomic_DNA"/>
</dbReference>